<proteinExistence type="predicted"/>
<sequence length="153" mass="16680">MADHFEYRHQVAFDETDFGGAADPVNFLSWQGRCRELFLGHLEPDALADAQGELNLFTLQVECELFAEVVALDELSVRMRVADTGHTELNLTFDYVKVAADGEETLVARGGQRVACMRGPESSAVPALIPDALARALAPYSAAEDRPLAGRQS</sequence>
<keyword evidence="2" id="KW-1185">Reference proteome</keyword>
<evidence type="ECO:0000313" key="1">
    <source>
        <dbReference type="EMBL" id="NBE51893.1"/>
    </source>
</evidence>
<dbReference type="SUPFAM" id="SSF54637">
    <property type="entry name" value="Thioesterase/thiol ester dehydrase-isomerase"/>
    <property type="match status" value="1"/>
</dbReference>
<accession>A0A964XLU3</accession>
<reference evidence="1" key="1">
    <citation type="submission" date="2020-01" db="EMBL/GenBank/DDBJ databases">
        <title>Whole-genome analyses of novel actinobacteria.</title>
        <authorList>
            <person name="Sahin N."/>
        </authorList>
    </citation>
    <scope>NUCLEOTIDE SEQUENCE</scope>
    <source>
        <strain evidence="1">YC537</strain>
    </source>
</reference>
<dbReference type="RefSeq" id="WP_161696327.1">
    <property type="nucleotide sequence ID" value="NZ_JAAAHS010000058.1"/>
</dbReference>
<dbReference type="CDD" id="cd00586">
    <property type="entry name" value="4HBT"/>
    <property type="match status" value="1"/>
</dbReference>
<comment type="caution">
    <text evidence="1">The sequence shown here is derived from an EMBL/GenBank/DDBJ whole genome shotgun (WGS) entry which is preliminary data.</text>
</comment>
<dbReference type="AlphaFoldDB" id="A0A964XLU3"/>
<dbReference type="Pfam" id="PF13279">
    <property type="entry name" value="4HBT_2"/>
    <property type="match status" value="1"/>
</dbReference>
<evidence type="ECO:0000313" key="2">
    <source>
        <dbReference type="Proteomes" id="UP000598297"/>
    </source>
</evidence>
<gene>
    <name evidence="1" type="ORF">GUY60_10760</name>
</gene>
<dbReference type="Gene3D" id="3.10.129.10">
    <property type="entry name" value="Hotdog Thioesterase"/>
    <property type="match status" value="1"/>
</dbReference>
<protein>
    <submittedName>
        <fullName evidence="1">Acyl-CoA thioesterase</fullName>
    </submittedName>
</protein>
<dbReference type="OrthoDB" id="513711at2"/>
<dbReference type="EMBL" id="JAAAHS010000058">
    <property type="protein sequence ID" value="NBE51893.1"/>
    <property type="molecule type" value="Genomic_DNA"/>
</dbReference>
<organism evidence="1 2">
    <name type="scientific">Streptomyces boluensis</name>
    <dbReference type="NCBI Taxonomy" id="1775135"/>
    <lineage>
        <taxon>Bacteria</taxon>
        <taxon>Bacillati</taxon>
        <taxon>Actinomycetota</taxon>
        <taxon>Actinomycetes</taxon>
        <taxon>Kitasatosporales</taxon>
        <taxon>Streptomycetaceae</taxon>
        <taxon>Streptomyces</taxon>
    </lineage>
</organism>
<dbReference type="InterPro" id="IPR029069">
    <property type="entry name" value="HotDog_dom_sf"/>
</dbReference>
<name>A0A964XLU3_9ACTN</name>
<dbReference type="Proteomes" id="UP000598297">
    <property type="component" value="Unassembled WGS sequence"/>
</dbReference>